<evidence type="ECO:0000313" key="1">
    <source>
        <dbReference type="EMBL" id="KAF7431148.1"/>
    </source>
</evidence>
<dbReference type="AlphaFoldDB" id="A0A8H7DTE7"/>
<accession>A0A8H7DTE7</accession>
<evidence type="ECO:0000313" key="2">
    <source>
        <dbReference type="Proteomes" id="UP000623687"/>
    </source>
</evidence>
<dbReference type="RefSeq" id="XP_036632426.1">
    <property type="nucleotide sequence ID" value="XM_036776407.1"/>
</dbReference>
<dbReference type="GeneID" id="59376686"/>
<dbReference type="Proteomes" id="UP000623687">
    <property type="component" value="Unassembled WGS sequence"/>
</dbReference>
<proteinExistence type="predicted"/>
<keyword evidence="2" id="KW-1185">Reference proteome</keyword>
<comment type="caution">
    <text evidence="1">The sequence shown here is derived from an EMBL/GenBank/DDBJ whole genome shotgun (WGS) entry which is preliminary data.</text>
</comment>
<protein>
    <recommendedName>
        <fullName evidence="3">F-box domain-containing protein</fullName>
    </recommendedName>
</protein>
<reference evidence="1" key="1">
    <citation type="submission" date="2019-07" db="EMBL/GenBank/DDBJ databases">
        <authorList>
            <person name="Palmer J.M."/>
        </authorList>
    </citation>
    <scope>NUCLEOTIDE SEQUENCE</scope>
    <source>
        <strain evidence="1">PC9</strain>
    </source>
</reference>
<organism evidence="1 2">
    <name type="scientific">Pleurotus ostreatus</name>
    <name type="common">Oyster mushroom</name>
    <name type="synonym">White-rot fungus</name>
    <dbReference type="NCBI Taxonomy" id="5322"/>
    <lineage>
        <taxon>Eukaryota</taxon>
        <taxon>Fungi</taxon>
        <taxon>Dikarya</taxon>
        <taxon>Basidiomycota</taxon>
        <taxon>Agaricomycotina</taxon>
        <taxon>Agaricomycetes</taxon>
        <taxon>Agaricomycetidae</taxon>
        <taxon>Agaricales</taxon>
        <taxon>Pleurotineae</taxon>
        <taxon>Pleurotaceae</taxon>
        <taxon>Pleurotus</taxon>
    </lineage>
</organism>
<dbReference type="EMBL" id="JACETU010000004">
    <property type="protein sequence ID" value="KAF7431148.1"/>
    <property type="molecule type" value="Genomic_DNA"/>
</dbReference>
<name>A0A8H7DTE7_PLEOS</name>
<dbReference type="VEuPathDB" id="FungiDB:PC9H_006868"/>
<gene>
    <name evidence="1" type="ORF">PC9H_006868</name>
</gene>
<dbReference type="OrthoDB" id="2977329at2759"/>
<evidence type="ECO:0008006" key="3">
    <source>
        <dbReference type="Google" id="ProtNLM"/>
    </source>
</evidence>
<sequence>MALAESDTKPRLPIELIGLIIASLANLSQAEDNRLCHLQACSLVSWAWNDLCRPYIFYTLTIHRLDNTIRRLSFLHFKAPHLSKYIHELSIFPGSNVPKLPKWIPKCFRRLTNLHTMDVVGGDLDTSPTPSPMATTALLIKFVPYLRKLSLNSITFIDASHLIDFLPSRTLEELRIVYTEDDFTDGYPQTNGAQSVVRFDALRTLAVETAFPVLRYATPMACPNLRSFAVQWNGRRRWKLPLWIPDSLSELTVQVNLAHRIRGAPKLGTTIRPSVLRIVAVRCNKYLNAFRLIKACVGSLPFPGLVRELPMSIAIHDPKENRAIFPQAWDYEVLSLCLQQLYAHGTLGRAVLEINVRGMIPKGFSLDEIMARELAKVNEGFAGLLATNVLYVDFDLTCWNDSGDKVSVHFSLP</sequence>